<evidence type="ECO:0000313" key="2">
    <source>
        <dbReference type="Proteomes" id="UP000002287"/>
    </source>
</evidence>
<dbReference type="EMBL" id="CP000616">
    <property type="protein sequence ID" value="ABO59139.1"/>
    <property type="molecule type" value="Genomic_DNA"/>
</dbReference>
<gene>
    <name evidence="1" type="ordered locus">Bcep1808_6235</name>
</gene>
<dbReference type="Proteomes" id="UP000002287">
    <property type="component" value="Chromosome 3"/>
</dbReference>
<name>A4JS86_BURVG</name>
<dbReference type="AlphaFoldDB" id="A4JS86"/>
<organism evidence="1 2">
    <name type="scientific">Burkholderia vietnamiensis (strain G4 / LMG 22486)</name>
    <name type="common">Burkholderia cepacia (strain R1808)</name>
    <dbReference type="NCBI Taxonomy" id="269482"/>
    <lineage>
        <taxon>Bacteria</taxon>
        <taxon>Pseudomonadati</taxon>
        <taxon>Pseudomonadota</taxon>
        <taxon>Betaproteobacteria</taxon>
        <taxon>Burkholderiales</taxon>
        <taxon>Burkholderiaceae</taxon>
        <taxon>Burkholderia</taxon>
        <taxon>Burkholderia cepacia complex</taxon>
    </lineage>
</organism>
<proteinExistence type="predicted"/>
<accession>A4JS86</accession>
<protein>
    <submittedName>
        <fullName evidence="1">Uncharacterized protein</fullName>
    </submittedName>
</protein>
<dbReference type="KEGG" id="bvi:Bcep1808_6235"/>
<sequence length="68" mass="7908">MAIEYLRDDHFRIIGTIEAASDGKQIARDARHKRVGEYDPKADRTRDDRYRIVGVGNQLAALIWRTHE</sequence>
<dbReference type="HOGENOM" id="CLU_198987_0_0_4"/>
<evidence type="ECO:0000313" key="1">
    <source>
        <dbReference type="EMBL" id="ABO59139.1"/>
    </source>
</evidence>
<reference evidence="2" key="1">
    <citation type="submission" date="2007-03" db="EMBL/GenBank/DDBJ databases">
        <title>Complete sequence of chromosome 3 of Burkholderia vietnamiensis G4.</title>
        <authorList>
            <consortium name="US DOE Joint Genome Institute"/>
            <person name="Copeland A."/>
            <person name="Lucas S."/>
            <person name="Lapidus A."/>
            <person name="Barry K."/>
            <person name="Detter J.C."/>
            <person name="Glavina del Rio T."/>
            <person name="Hammon N."/>
            <person name="Israni S."/>
            <person name="Dalin E."/>
            <person name="Tice H."/>
            <person name="Pitluck S."/>
            <person name="Chain P."/>
            <person name="Malfatti S."/>
            <person name="Shin M."/>
            <person name="Vergez L."/>
            <person name="Schmutz J."/>
            <person name="Larimer F."/>
            <person name="Land M."/>
            <person name="Hauser L."/>
            <person name="Kyrpides N."/>
            <person name="Tiedje J."/>
            <person name="Richardson P."/>
        </authorList>
    </citation>
    <scope>NUCLEOTIDE SEQUENCE [LARGE SCALE GENOMIC DNA]</scope>
    <source>
        <strain evidence="2">G4 / LMG 22486</strain>
    </source>
</reference>